<accession>A0A2T7A057</accession>
<keyword evidence="1" id="KW-0732">Signal</keyword>
<dbReference type="EMBL" id="NESQ01000050">
    <property type="protein sequence ID" value="PUU81103.1"/>
    <property type="molecule type" value="Genomic_DNA"/>
</dbReference>
<feature type="signal peptide" evidence="1">
    <location>
        <begin position="1"/>
        <end position="20"/>
    </location>
</feature>
<reference evidence="3 4" key="1">
    <citation type="submission" date="2017-04" db="EMBL/GenBank/DDBJ databases">
        <title>Draft genome sequence of Tuber borchii Vittad., a whitish edible truffle.</title>
        <authorList>
            <consortium name="DOE Joint Genome Institute"/>
            <person name="Murat C."/>
            <person name="Kuo A."/>
            <person name="Barry K.W."/>
            <person name="Clum A."/>
            <person name="Dockter R.B."/>
            <person name="Fauchery L."/>
            <person name="Iotti M."/>
            <person name="Kohler A."/>
            <person name="Labutti K."/>
            <person name="Lindquist E.A."/>
            <person name="Lipzen A."/>
            <person name="Ohm R.A."/>
            <person name="Wang M."/>
            <person name="Grigoriev I.V."/>
            <person name="Zambonelli A."/>
            <person name="Martin F.M."/>
        </authorList>
    </citation>
    <scope>NUCLEOTIDE SEQUENCE [LARGE SCALE GENOMIC DNA]</scope>
    <source>
        <strain evidence="3 4">Tbo3840</strain>
    </source>
</reference>
<evidence type="ECO:0000313" key="4">
    <source>
        <dbReference type="Proteomes" id="UP000244722"/>
    </source>
</evidence>
<dbReference type="Pfam" id="PF09792">
    <property type="entry name" value="But2"/>
    <property type="match status" value="1"/>
</dbReference>
<feature type="domain" description="Ubiquitin 3 binding protein But2 C-terminal" evidence="2">
    <location>
        <begin position="33"/>
        <end position="162"/>
    </location>
</feature>
<dbReference type="InterPro" id="IPR018620">
    <property type="entry name" value="Ubiquitin3-bd_protein_But2_C"/>
</dbReference>
<organism evidence="3 4">
    <name type="scientific">Tuber borchii</name>
    <name type="common">White truffle</name>
    <dbReference type="NCBI Taxonomy" id="42251"/>
    <lineage>
        <taxon>Eukaryota</taxon>
        <taxon>Fungi</taxon>
        <taxon>Dikarya</taxon>
        <taxon>Ascomycota</taxon>
        <taxon>Pezizomycotina</taxon>
        <taxon>Pezizomycetes</taxon>
        <taxon>Pezizales</taxon>
        <taxon>Tuberaceae</taxon>
        <taxon>Tuber</taxon>
    </lineage>
</organism>
<sequence length="179" mass="18905">MKLTLVAAVSVLSTLASGLALPDLTPRSTVIHPSIAILIKQDYPTTAFPPTNTAETSRSNQLHEVRTLLGYEVPPCTGTCTFSFPTAATTATGSAQVQLFSTIQYPQSGNTWNSKPSTNQELGAFQTSTTGAATVMQNFGLTFACPTTNTKLGFETHPVNDNDSVTWDVPTGGFILTCG</sequence>
<feature type="chain" id="PRO_5015717466" description="Ubiquitin 3 binding protein But2 C-terminal domain-containing protein" evidence="1">
    <location>
        <begin position="21"/>
        <end position="179"/>
    </location>
</feature>
<comment type="caution">
    <text evidence="3">The sequence shown here is derived from an EMBL/GenBank/DDBJ whole genome shotgun (WGS) entry which is preliminary data.</text>
</comment>
<dbReference type="AlphaFoldDB" id="A0A2T7A057"/>
<dbReference type="Proteomes" id="UP000244722">
    <property type="component" value="Unassembled WGS sequence"/>
</dbReference>
<evidence type="ECO:0000256" key="1">
    <source>
        <dbReference type="SAM" id="SignalP"/>
    </source>
</evidence>
<proteinExistence type="predicted"/>
<gene>
    <name evidence="3" type="ORF">B9Z19DRAFT_652823</name>
</gene>
<protein>
    <recommendedName>
        <fullName evidence="2">Ubiquitin 3 binding protein But2 C-terminal domain-containing protein</fullName>
    </recommendedName>
</protein>
<keyword evidence="4" id="KW-1185">Reference proteome</keyword>
<name>A0A2T7A057_TUBBO</name>
<evidence type="ECO:0000313" key="3">
    <source>
        <dbReference type="EMBL" id="PUU81103.1"/>
    </source>
</evidence>
<evidence type="ECO:0000259" key="2">
    <source>
        <dbReference type="Pfam" id="PF09792"/>
    </source>
</evidence>
<dbReference type="STRING" id="42251.A0A2T7A057"/>